<evidence type="ECO:0000313" key="3">
    <source>
        <dbReference type="Proteomes" id="UP000224006"/>
    </source>
</evidence>
<accession>A0A2A9MIV3</accession>
<gene>
    <name evidence="2" type="ORF">BESB_051680</name>
</gene>
<dbReference type="GeneID" id="40310097"/>
<dbReference type="Proteomes" id="UP000224006">
    <property type="component" value="Chromosome IV"/>
</dbReference>
<feature type="region of interest" description="Disordered" evidence="1">
    <location>
        <begin position="221"/>
        <end position="247"/>
    </location>
</feature>
<feature type="compositionally biased region" description="Low complexity" evidence="1">
    <location>
        <begin position="235"/>
        <end position="247"/>
    </location>
</feature>
<reference evidence="2 3" key="1">
    <citation type="submission" date="2017-09" db="EMBL/GenBank/DDBJ databases">
        <title>Genome sequencing of Besnoitia besnoiti strain Bb-Ger1.</title>
        <authorList>
            <person name="Schares G."/>
            <person name="Venepally P."/>
            <person name="Lorenzi H.A."/>
        </authorList>
    </citation>
    <scope>NUCLEOTIDE SEQUENCE [LARGE SCALE GENOMIC DNA]</scope>
    <source>
        <strain evidence="2 3">Bb-Ger1</strain>
    </source>
</reference>
<comment type="caution">
    <text evidence="2">The sequence shown here is derived from an EMBL/GenBank/DDBJ whole genome shotgun (WGS) entry which is preliminary data.</text>
</comment>
<organism evidence="2 3">
    <name type="scientific">Besnoitia besnoiti</name>
    <name type="common">Apicomplexan protozoan</name>
    <dbReference type="NCBI Taxonomy" id="94643"/>
    <lineage>
        <taxon>Eukaryota</taxon>
        <taxon>Sar</taxon>
        <taxon>Alveolata</taxon>
        <taxon>Apicomplexa</taxon>
        <taxon>Conoidasida</taxon>
        <taxon>Coccidia</taxon>
        <taxon>Eucoccidiorida</taxon>
        <taxon>Eimeriorina</taxon>
        <taxon>Sarcocystidae</taxon>
        <taxon>Besnoitia</taxon>
    </lineage>
</organism>
<evidence type="ECO:0000313" key="2">
    <source>
        <dbReference type="EMBL" id="PFH35517.1"/>
    </source>
</evidence>
<dbReference type="VEuPathDB" id="ToxoDB:BESB_051680"/>
<keyword evidence="3" id="KW-1185">Reference proteome</keyword>
<name>A0A2A9MIV3_BESBE</name>
<dbReference type="EMBL" id="NWUJ01000004">
    <property type="protein sequence ID" value="PFH35517.1"/>
    <property type="molecule type" value="Genomic_DNA"/>
</dbReference>
<proteinExistence type="predicted"/>
<dbReference type="KEGG" id="bbes:BESB_051680"/>
<dbReference type="AlphaFoldDB" id="A0A2A9MIV3"/>
<dbReference type="RefSeq" id="XP_029219526.1">
    <property type="nucleotide sequence ID" value="XM_029363603.1"/>
</dbReference>
<feature type="compositionally biased region" description="Polar residues" evidence="1">
    <location>
        <begin position="221"/>
        <end position="233"/>
    </location>
</feature>
<evidence type="ECO:0000256" key="1">
    <source>
        <dbReference type="SAM" id="MobiDB-lite"/>
    </source>
</evidence>
<sequence length="294" mass="31489">MPKQLLREAIDECGSAGGSVGTTSTAIQNDRKVGRTLELGGCAVPPGNILQAKNTVASRPYLVELEQLNERSSVLKAGFISGMELSVLTAVVTDAEVEEIIGETAEPFAKANTIAEMEATRRTNIIPAIAAAENLDCYEAEVTSTRLQKPGMASESVERKFPFAEEDYTEAHEAEDIERETRVPKARRDLKAASTITGNSAVSHEQMAYRAEAQQPRVEVCQQTSRKTSSDTVRATDTGGCTGDGAPTYETQMSSILRGNTSQDGRAAYPIVRCGNGYDVGTRGVISIKIIVAP</sequence>
<protein>
    <submittedName>
        <fullName evidence="2">Uncharacterized protein</fullName>
    </submittedName>
</protein>